<feature type="region of interest" description="Disordered" evidence="1">
    <location>
        <begin position="59"/>
        <end position="117"/>
    </location>
</feature>
<dbReference type="AlphaFoldDB" id="A0A498JG87"/>
<evidence type="ECO:0000313" key="2">
    <source>
        <dbReference type="EMBL" id="RXH94156.1"/>
    </source>
</evidence>
<dbReference type="EMBL" id="RDQH01000333">
    <property type="protein sequence ID" value="RXH94156.1"/>
    <property type="molecule type" value="Genomic_DNA"/>
</dbReference>
<feature type="region of interest" description="Disordered" evidence="1">
    <location>
        <begin position="1"/>
        <end position="25"/>
    </location>
</feature>
<reference evidence="2 3" key="1">
    <citation type="submission" date="2018-10" db="EMBL/GenBank/DDBJ databases">
        <title>A high-quality apple genome assembly.</title>
        <authorList>
            <person name="Hu J."/>
        </authorList>
    </citation>
    <scope>NUCLEOTIDE SEQUENCE [LARGE SCALE GENOMIC DNA]</scope>
    <source>
        <strain evidence="3">cv. HFTH1</strain>
        <tissue evidence="2">Young leaf</tissue>
    </source>
</reference>
<evidence type="ECO:0008006" key="4">
    <source>
        <dbReference type="Google" id="ProtNLM"/>
    </source>
</evidence>
<evidence type="ECO:0000256" key="1">
    <source>
        <dbReference type="SAM" id="MobiDB-lite"/>
    </source>
</evidence>
<organism evidence="2 3">
    <name type="scientific">Malus domestica</name>
    <name type="common">Apple</name>
    <name type="synonym">Pyrus malus</name>
    <dbReference type="NCBI Taxonomy" id="3750"/>
    <lineage>
        <taxon>Eukaryota</taxon>
        <taxon>Viridiplantae</taxon>
        <taxon>Streptophyta</taxon>
        <taxon>Embryophyta</taxon>
        <taxon>Tracheophyta</taxon>
        <taxon>Spermatophyta</taxon>
        <taxon>Magnoliopsida</taxon>
        <taxon>eudicotyledons</taxon>
        <taxon>Gunneridae</taxon>
        <taxon>Pentapetalae</taxon>
        <taxon>rosids</taxon>
        <taxon>fabids</taxon>
        <taxon>Rosales</taxon>
        <taxon>Rosaceae</taxon>
        <taxon>Amygdaloideae</taxon>
        <taxon>Maleae</taxon>
        <taxon>Malus</taxon>
    </lineage>
</organism>
<accession>A0A498JG87</accession>
<feature type="compositionally biased region" description="Basic and acidic residues" evidence="1">
    <location>
        <begin position="66"/>
        <end position="82"/>
    </location>
</feature>
<feature type="compositionally biased region" description="Polar residues" evidence="1">
    <location>
        <begin position="99"/>
        <end position="111"/>
    </location>
</feature>
<sequence length="117" mass="13641">MQKYLLEENMSSGQSSIPRAVGRNKARKLKENEELAFQEEMASSFRLIEEQNAIVVEERKRKHKEQAKQIQEDNNRNMERDTTNYTSMGKKGNYDPTGIVSTSDYTPTTITNEDHYY</sequence>
<evidence type="ECO:0000313" key="3">
    <source>
        <dbReference type="Proteomes" id="UP000290289"/>
    </source>
</evidence>
<name>A0A498JG87_MALDO</name>
<comment type="caution">
    <text evidence="2">The sequence shown here is derived from an EMBL/GenBank/DDBJ whole genome shotgun (WGS) entry which is preliminary data.</text>
</comment>
<dbReference type="Proteomes" id="UP000290289">
    <property type="component" value="Chromosome 7"/>
</dbReference>
<gene>
    <name evidence="2" type="ORF">DVH24_016223</name>
</gene>
<proteinExistence type="predicted"/>
<protein>
    <recommendedName>
        <fullName evidence="4">No apical meristem-associated C-terminal domain-containing protein</fullName>
    </recommendedName>
</protein>
<keyword evidence="3" id="KW-1185">Reference proteome</keyword>